<evidence type="ECO:0000313" key="2">
    <source>
        <dbReference type="EMBL" id="UNM16251.1"/>
    </source>
</evidence>
<evidence type="ECO:0000313" key="3">
    <source>
        <dbReference type="Proteomes" id="UP000828924"/>
    </source>
</evidence>
<dbReference type="EMBL" id="CP071872">
    <property type="protein sequence ID" value="UNM16251.1"/>
    <property type="molecule type" value="Genomic_DNA"/>
</dbReference>
<dbReference type="PANTHER" id="PTHR23026:SF123">
    <property type="entry name" value="NAD(P)H NITROREDUCTASE RV3131-RELATED"/>
    <property type="match status" value="1"/>
</dbReference>
<sequence>MVGALVEDATSAPSMHNAQPWRFRYLRESGVLQLRGDPDRTMPRTDPAPHRALHLGCGAALFNLRVAAAHAGREALTTLLPDPADPWLLAEVSVTGPVRDDSDLAALHPAIHRRHTSRFPFSDEEVPDAILDGLRGAALLEGARLYVPDAWHVRSVLDLVHDAEGREAADAAARAETARWTATGTGTRTRDGDGARREGIPAYAFGPRQHDVTAPVRDFADRRLLPGRGSATFEKEPCLALIGTVHDRPADWLRAGQALERVLLQATLDGLVTSLTSQALEWPDLRWAVRDPGSSMGHVHMVIRLGYGPTGPATPRRPVPDVLDIV</sequence>
<feature type="domain" description="Nitroreductase" evidence="1">
    <location>
        <begin position="111"/>
        <end position="278"/>
    </location>
</feature>
<proteinExistence type="predicted"/>
<dbReference type="PANTHER" id="PTHR23026">
    <property type="entry name" value="NADPH NITROREDUCTASE"/>
    <property type="match status" value="1"/>
</dbReference>
<dbReference type="InterPro" id="IPR050627">
    <property type="entry name" value="Nitroreductase/BluB"/>
</dbReference>
<dbReference type="Gene3D" id="3.40.109.10">
    <property type="entry name" value="NADH Oxidase"/>
    <property type="match status" value="1"/>
</dbReference>
<dbReference type="Proteomes" id="UP000828924">
    <property type="component" value="Chromosome"/>
</dbReference>
<dbReference type="Pfam" id="PF00881">
    <property type="entry name" value="Nitroreductase"/>
    <property type="match status" value="1"/>
</dbReference>
<dbReference type="InterPro" id="IPR029479">
    <property type="entry name" value="Nitroreductase"/>
</dbReference>
<accession>A0ABY3X0H4</accession>
<dbReference type="NCBIfam" id="NF047509">
    <property type="entry name" value="Rv3131_FMN_oxido"/>
    <property type="match status" value="1"/>
</dbReference>
<dbReference type="SUPFAM" id="SSF55469">
    <property type="entry name" value="FMN-dependent nitroreductase-like"/>
    <property type="match status" value="2"/>
</dbReference>
<organism evidence="2 3">
    <name type="scientific">Streptomyces formicae</name>
    <dbReference type="NCBI Taxonomy" id="1616117"/>
    <lineage>
        <taxon>Bacteria</taxon>
        <taxon>Bacillati</taxon>
        <taxon>Actinomycetota</taxon>
        <taxon>Actinomycetes</taxon>
        <taxon>Kitasatosporales</taxon>
        <taxon>Streptomycetaceae</taxon>
        <taxon>Streptomyces</taxon>
    </lineage>
</organism>
<dbReference type="InterPro" id="IPR000415">
    <property type="entry name" value="Nitroreductase-like"/>
</dbReference>
<protein>
    <submittedName>
        <fullName evidence="2">Nitroreductase family protein</fullName>
    </submittedName>
</protein>
<keyword evidence="3" id="KW-1185">Reference proteome</keyword>
<evidence type="ECO:0000259" key="1">
    <source>
        <dbReference type="Pfam" id="PF00881"/>
    </source>
</evidence>
<name>A0ABY3X0H4_9ACTN</name>
<gene>
    <name evidence="2" type="ORF">J4032_00300</name>
</gene>
<reference evidence="2 3" key="1">
    <citation type="submission" date="2021-03" db="EMBL/GenBank/DDBJ databases">
        <title>Complete genome of Streptomyces formicae strain 1H-GS9 (DSM 100524).</title>
        <authorList>
            <person name="Atanasov K.E."/>
            <person name="Altabella T."/>
            <person name="Ferrer A."/>
        </authorList>
    </citation>
    <scope>NUCLEOTIDE SEQUENCE [LARGE SCALE GENOMIC DNA]</scope>
    <source>
        <strain evidence="2 3">1H-GS9</strain>
    </source>
</reference>